<dbReference type="InterPro" id="IPR006076">
    <property type="entry name" value="FAD-dep_OxRdtase"/>
</dbReference>
<dbReference type="NCBIfam" id="NF008425">
    <property type="entry name" value="PRK11259.1"/>
    <property type="match status" value="1"/>
</dbReference>
<evidence type="ECO:0000256" key="4">
    <source>
        <dbReference type="ARBA" id="ARBA00023002"/>
    </source>
</evidence>
<sequence length="388" mass="42998">MQMSTHYDVIIIGLGAMGSTAAYQLAKKGQRVLGLEQYGPAHDLGSSHGGSRIIRQSYFEDPAYVPLLLRAYELWNEIERESGQEILTVTGGLMMGPPDSLTVSGSIESSKQWNLAYEILEAKDIYKRFPVFTPSPATVALYEEKAGFVRPEASVYTHLLQAEKYGAELHFFEEVVSWEAHPSGEGVRVVTANGIYEAGKIIISAGAWAPDLLRELGVSLQVERHVQMFFEPTQGIDVFSVGKQPIYIWEADDYVQLYGFPSFGLKAEGAKVAFFRKGTACTPETIDRNVYEDEVNMMRHYLAQGLPQLNGRFLQGKTCMYTNTPDEHFVISLHPEYPQVAIAAGFSGHGFKFASVVGEILADLVTEGKTNHPIDLFAPQRFAANKIV</sequence>
<dbReference type="SUPFAM" id="SSF51905">
    <property type="entry name" value="FAD/NAD(P)-binding domain"/>
    <property type="match status" value="1"/>
</dbReference>
<gene>
    <name evidence="6" type="primary">solA</name>
    <name evidence="6" type="ORF">BMWSH_3689</name>
</gene>
<evidence type="ECO:0000256" key="1">
    <source>
        <dbReference type="ARBA" id="ARBA00001974"/>
    </source>
</evidence>
<dbReference type="InterPro" id="IPR045170">
    <property type="entry name" value="MTOX"/>
</dbReference>
<keyword evidence="2" id="KW-0285">Flavoprotein</keyword>
<organism evidence="6 7">
    <name type="scientific">Priestia megaterium (strain WSH-002)</name>
    <name type="common">Bacillus megaterium</name>
    <dbReference type="NCBI Taxonomy" id="1006007"/>
    <lineage>
        <taxon>Bacteria</taxon>
        <taxon>Bacillati</taxon>
        <taxon>Bacillota</taxon>
        <taxon>Bacilli</taxon>
        <taxon>Bacillales</taxon>
        <taxon>Bacillaceae</taxon>
        <taxon>Priestia</taxon>
    </lineage>
</organism>
<evidence type="ECO:0000256" key="2">
    <source>
        <dbReference type="ARBA" id="ARBA00022630"/>
    </source>
</evidence>
<keyword evidence="4" id="KW-0560">Oxidoreductase</keyword>
<dbReference type="InterPro" id="IPR036188">
    <property type="entry name" value="FAD/NAD-bd_sf"/>
</dbReference>
<dbReference type="Gene3D" id="3.30.9.10">
    <property type="entry name" value="D-Amino Acid Oxidase, subunit A, domain 2"/>
    <property type="match status" value="1"/>
</dbReference>
<dbReference type="KEGG" id="bmh:BMWSH_3689"/>
<evidence type="ECO:0000313" key="6">
    <source>
        <dbReference type="EMBL" id="AEN90571.1"/>
    </source>
</evidence>
<dbReference type="EMBL" id="CP003017">
    <property type="protein sequence ID" value="AEN90571.1"/>
    <property type="molecule type" value="Genomic_DNA"/>
</dbReference>
<evidence type="ECO:0000313" key="7">
    <source>
        <dbReference type="Proteomes" id="UP000001283"/>
    </source>
</evidence>
<dbReference type="AlphaFoldDB" id="A0A8D3X1F6"/>
<dbReference type="Pfam" id="PF01266">
    <property type="entry name" value="DAO"/>
    <property type="match status" value="1"/>
</dbReference>
<comment type="cofactor">
    <cofactor evidence="1">
        <name>FAD</name>
        <dbReference type="ChEBI" id="CHEBI:57692"/>
    </cofactor>
</comment>
<evidence type="ECO:0000256" key="3">
    <source>
        <dbReference type="ARBA" id="ARBA00022827"/>
    </source>
</evidence>
<feature type="domain" description="FAD dependent oxidoreductase" evidence="5">
    <location>
        <begin position="8"/>
        <end position="364"/>
    </location>
</feature>
<evidence type="ECO:0000259" key="5">
    <source>
        <dbReference type="Pfam" id="PF01266"/>
    </source>
</evidence>
<dbReference type="PANTHER" id="PTHR10961:SF7">
    <property type="entry name" value="FAD DEPENDENT OXIDOREDUCTASE DOMAIN-CONTAINING PROTEIN"/>
    <property type="match status" value="1"/>
</dbReference>
<proteinExistence type="predicted"/>
<dbReference type="Gene3D" id="3.50.50.60">
    <property type="entry name" value="FAD/NAD(P)-binding domain"/>
    <property type="match status" value="1"/>
</dbReference>
<keyword evidence="3" id="KW-0274">FAD</keyword>
<dbReference type="GO" id="GO:0050660">
    <property type="term" value="F:flavin adenine dinucleotide binding"/>
    <property type="evidence" value="ECO:0007669"/>
    <property type="project" value="InterPro"/>
</dbReference>
<accession>A0A8D3X1F6</accession>
<dbReference type="Proteomes" id="UP000001283">
    <property type="component" value="Chromosome"/>
</dbReference>
<dbReference type="PANTHER" id="PTHR10961">
    <property type="entry name" value="PEROXISOMAL SARCOSINE OXIDASE"/>
    <property type="match status" value="1"/>
</dbReference>
<name>A0A8D3X1F6_PRIMW</name>
<dbReference type="SUPFAM" id="SSF54373">
    <property type="entry name" value="FAD-linked reductases, C-terminal domain"/>
    <property type="match status" value="1"/>
</dbReference>
<protein>
    <submittedName>
        <fullName evidence="6">Glycine/D-amino acid oxidase, deaminating</fullName>
    </submittedName>
</protein>
<dbReference type="GO" id="GO:0008115">
    <property type="term" value="F:sarcosine oxidase activity"/>
    <property type="evidence" value="ECO:0007669"/>
    <property type="project" value="TreeGrafter"/>
</dbReference>
<reference evidence="6 7" key="1">
    <citation type="journal article" date="2011" name="J. Bacteriol.">
        <title>Complete genome sequence of the industrial strain Bacillus megaterium WSH-002.</title>
        <authorList>
            <person name="Liu L."/>
            <person name="Li Y."/>
            <person name="Zhang J."/>
            <person name="Zou W."/>
            <person name="Zhou Z."/>
            <person name="Liu J."/>
            <person name="Li X."/>
            <person name="Wang L."/>
            <person name="Chen J."/>
        </authorList>
    </citation>
    <scope>NUCLEOTIDE SEQUENCE [LARGE SCALE GENOMIC DNA]</scope>
    <source>
        <strain evidence="6 7">WSH-002</strain>
    </source>
</reference>